<dbReference type="InterPro" id="IPR029058">
    <property type="entry name" value="AB_hydrolase_fold"/>
</dbReference>
<accession>A0A810L5C5</accession>
<organism evidence="3 4">
    <name type="scientific">Actinocatenispora sera</name>
    <dbReference type="NCBI Taxonomy" id="390989"/>
    <lineage>
        <taxon>Bacteria</taxon>
        <taxon>Bacillati</taxon>
        <taxon>Actinomycetota</taxon>
        <taxon>Actinomycetes</taxon>
        <taxon>Micromonosporales</taxon>
        <taxon>Micromonosporaceae</taxon>
        <taxon>Actinocatenispora</taxon>
    </lineage>
</organism>
<evidence type="ECO:0000313" key="3">
    <source>
        <dbReference type="EMBL" id="BCJ30694.1"/>
    </source>
</evidence>
<feature type="compositionally biased region" description="Basic and acidic residues" evidence="1">
    <location>
        <begin position="57"/>
        <end position="70"/>
    </location>
</feature>
<sequence length="299" mass="31979">MTTTMSPQKSTIVRTHTDLRMRGIRLAFGAAERFAPALGGRRAALLWCTPPHGRGRRRDDRPALPSRHDTLSTGHGRRLAVQSWGPERAAPVYLVHGWGGWRGQLGRHVEPLVATGHRVVAFDSPSHGDSGPGVLGPHRSTAPEMVDALTDVVAHYGAPAGILAHSLGCATSLVALSDGLPAAPLAFVAPAADPLARIGEFTAALGAGERVEAALRRRLEALGGRPLADFAVTEWAAPQRPPLLVVHDRDDRETSYEQGRQLAERWPGGELTTTTGLGHLRILRDAAVIDRVTGFLTSR</sequence>
<dbReference type="AlphaFoldDB" id="A0A810L5C5"/>
<dbReference type="GO" id="GO:0003824">
    <property type="term" value="F:catalytic activity"/>
    <property type="evidence" value="ECO:0007669"/>
    <property type="project" value="UniProtKB-ARBA"/>
</dbReference>
<feature type="domain" description="AB hydrolase-1" evidence="2">
    <location>
        <begin position="92"/>
        <end position="290"/>
    </location>
</feature>
<evidence type="ECO:0000256" key="1">
    <source>
        <dbReference type="SAM" id="MobiDB-lite"/>
    </source>
</evidence>
<dbReference type="PANTHER" id="PTHR43689">
    <property type="entry name" value="HYDROLASE"/>
    <property type="match status" value="1"/>
</dbReference>
<evidence type="ECO:0000259" key="2">
    <source>
        <dbReference type="Pfam" id="PF12697"/>
    </source>
</evidence>
<reference evidence="3" key="1">
    <citation type="submission" date="2020-08" db="EMBL/GenBank/DDBJ databases">
        <title>Whole genome shotgun sequence of Actinocatenispora sera NBRC 101916.</title>
        <authorList>
            <person name="Komaki H."/>
            <person name="Tamura T."/>
        </authorList>
    </citation>
    <scope>NUCLEOTIDE SEQUENCE</scope>
    <source>
        <strain evidence="3">NBRC 101916</strain>
    </source>
</reference>
<dbReference type="Pfam" id="PF12697">
    <property type="entry name" value="Abhydrolase_6"/>
    <property type="match status" value="1"/>
</dbReference>
<gene>
    <name evidence="3" type="ORF">Asera_48020</name>
</gene>
<keyword evidence="4" id="KW-1185">Reference proteome</keyword>
<evidence type="ECO:0000313" key="4">
    <source>
        <dbReference type="Proteomes" id="UP000680750"/>
    </source>
</evidence>
<dbReference type="KEGG" id="aser:Asera_48020"/>
<dbReference type="Gene3D" id="3.40.50.1820">
    <property type="entry name" value="alpha/beta hydrolase"/>
    <property type="match status" value="1"/>
</dbReference>
<dbReference type="PANTHER" id="PTHR43689:SF8">
    <property type="entry name" value="ALPHA_BETA-HYDROLASES SUPERFAMILY PROTEIN"/>
    <property type="match status" value="1"/>
</dbReference>
<dbReference type="OrthoDB" id="9785847at2"/>
<name>A0A810L5C5_9ACTN</name>
<dbReference type="InterPro" id="IPR000073">
    <property type="entry name" value="AB_hydrolase_1"/>
</dbReference>
<feature type="region of interest" description="Disordered" evidence="1">
    <location>
        <begin position="49"/>
        <end position="78"/>
    </location>
</feature>
<dbReference type="Proteomes" id="UP000680750">
    <property type="component" value="Chromosome"/>
</dbReference>
<protein>
    <recommendedName>
        <fullName evidence="2">AB hydrolase-1 domain-containing protein</fullName>
    </recommendedName>
</protein>
<dbReference type="EMBL" id="AP023354">
    <property type="protein sequence ID" value="BCJ30694.1"/>
    <property type="molecule type" value="Genomic_DNA"/>
</dbReference>
<proteinExistence type="predicted"/>
<dbReference type="SUPFAM" id="SSF53474">
    <property type="entry name" value="alpha/beta-Hydrolases"/>
    <property type="match status" value="1"/>
</dbReference>